<keyword evidence="1" id="KW-1133">Transmembrane helix</keyword>
<sequence>MTAFDAQRSADGARRAHNARVRSLSVLDPLSGRCERMLRWVTLAAATVALLMMSLLVSPTIALLATVPALIAGFRRTSFAALVALALLAVTVPAAALQPTVTHGVLPELPGMNGAPARAQDQLVLVLALLAAALGALVVQRRQAEMGPMTVLRALGVVAAGAGLGIVVVLAAVPVGDSAQPPMPWWVLPMLVLCAANPFDLSRSWRMAVPAAAAALVALVALVVRADATTGFAWTVASAVIVVGLLFFGAGTTVFAAFGARLPRGVD</sequence>
<evidence type="ECO:0000313" key="2">
    <source>
        <dbReference type="EMBL" id="GAA1660127.1"/>
    </source>
</evidence>
<name>A0ABN2FVJ7_9ACTN</name>
<feature type="transmembrane region" description="Helical" evidence="1">
    <location>
        <begin position="232"/>
        <end position="258"/>
    </location>
</feature>
<feature type="transmembrane region" description="Helical" evidence="1">
    <location>
        <begin position="151"/>
        <end position="173"/>
    </location>
</feature>
<gene>
    <name evidence="2" type="ORF">GCM10009765_06910</name>
</gene>
<dbReference type="EMBL" id="BAAANY010000002">
    <property type="protein sequence ID" value="GAA1660127.1"/>
    <property type="molecule type" value="Genomic_DNA"/>
</dbReference>
<protein>
    <submittedName>
        <fullName evidence="2">Uncharacterized protein</fullName>
    </submittedName>
</protein>
<feature type="transmembrane region" description="Helical" evidence="1">
    <location>
        <begin position="122"/>
        <end position="139"/>
    </location>
</feature>
<evidence type="ECO:0000313" key="3">
    <source>
        <dbReference type="Proteomes" id="UP001500618"/>
    </source>
</evidence>
<keyword evidence="3" id="KW-1185">Reference proteome</keyword>
<dbReference type="RefSeq" id="WP_344307028.1">
    <property type="nucleotide sequence ID" value="NZ_BAAANY010000002.1"/>
</dbReference>
<keyword evidence="1" id="KW-0472">Membrane</keyword>
<feature type="transmembrane region" description="Helical" evidence="1">
    <location>
        <begin position="208"/>
        <end position="226"/>
    </location>
</feature>
<feature type="transmembrane region" description="Helical" evidence="1">
    <location>
        <begin position="79"/>
        <end position="102"/>
    </location>
</feature>
<dbReference type="Proteomes" id="UP001500618">
    <property type="component" value="Unassembled WGS sequence"/>
</dbReference>
<keyword evidence="1" id="KW-0812">Transmembrane</keyword>
<comment type="caution">
    <text evidence="2">The sequence shown here is derived from an EMBL/GenBank/DDBJ whole genome shotgun (WGS) entry which is preliminary data.</text>
</comment>
<proteinExistence type="predicted"/>
<evidence type="ECO:0000256" key="1">
    <source>
        <dbReference type="SAM" id="Phobius"/>
    </source>
</evidence>
<organism evidence="2 3">
    <name type="scientific">Fodinicola feengrottensis</name>
    <dbReference type="NCBI Taxonomy" id="435914"/>
    <lineage>
        <taxon>Bacteria</taxon>
        <taxon>Bacillati</taxon>
        <taxon>Actinomycetota</taxon>
        <taxon>Actinomycetes</taxon>
        <taxon>Mycobacteriales</taxon>
        <taxon>Fodinicola</taxon>
    </lineage>
</organism>
<accession>A0ABN2FVJ7</accession>
<reference evidence="2 3" key="1">
    <citation type="journal article" date="2019" name="Int. J. Syst. Evol. Microbiol.">
        <title>The Global Catalogue of Microorganisms (GCM) 10K type strain sequencing project: providing services to taxonomists for standard genome sequencing and annotation.</title>
        <authorList>
            <consortium name="The Broad Institute Genomics Platform"/>
            <consortium name="The Broad Institute Genome Sequencing Center for Infectious Disease"/>
            <person name="Wu L."/>
            <person name="Ma J."/>
        </authorList>
    </citation>
    <scope>NUCLEOTIDE SEQUENCE [LARGE SCALE GENOMIC DNA]</scope>
    <source>
        <strain evidence="2 3">JCM 14718</strain>
    </source>
</reference>
<feature type="transmembrane region" description="Helical" evidence="1">
    <location>
        <begin position="40"/>
        <end position="67"/>
    </location>
</feature>